<dbReference type="RefSeq" id="WP_154760286.1">
    <property type="nucleotide sequence ID" value="NZ_WMBA01000062.1"/>
</dbReference>
<keyword evidence="7" id="KW-1185">Reference proteome</keyword>
<dbReference type="InterPro" id="IPR015590">
    <property type="entry name" value="Aldehyde_DH_dom"/>
</dbReference>
<dbReference type="Gene3D" id="3.40.309.10">
    <property type="entry name" value="Aldehyde Dehydrogenase, Chain A, domain 2"/>
    <property type="match status" value="1"/>
</dbReference>
<dbReference type="Gene3D" id="3.40.605.10">
    <property type="entry name" value="Aldehyde Dehydrogenase, Chain A, domain 1"/>
    <property type="match status" value="1"/>
</dbReference>
<dbReference type="FunFam" id="3.40.605.10:FF:000026">
    <property type="entry name" value="Aldehyde dehydrogenase, putative"/>
    <property type="match status" value="1"/>
</dbReference>
<sequence>MAPDKGAIDAEADVSETSVVEAVHKELFIGGKWVPAAGGRTLAVEDPATATKLCEVADATPEDGKAALDAAVAAQADWGRTAPRERSEILRRAYELLNARVEDLGLLMTLEMGKPLAEAKGEIAYAAEFFRWFSEEAVRIDGGYQVAPNGSGRFLVTKQPVGPTLLITPWNFPMAMGGRKIGPAIAAGCTMVIKPAEQTPLSMLALAEILTEAGLPAGVLNVVTTSDPGGVMEPLIRDGRARKLSFTGSTVVGRKLLEQCADKVLRTSMELGGNAPFVVFDDADLDAAVDGAMQAKMRNIGEACTAANRFYVQRGVAGEFARRLTERMSALPMGRGTEPGVVVGPLIDEDAVRKVTELVRDATERGAKVLTGGATVDGPGHFYQATVLTDVPGDARMAAEEIFGPVAPISVFDTEEEAVTAANDTEYGLVSYVYTNDLKRALRVSENLDAGMIGLNQGIVSNPAAPFGGVKQSGLGREGGAVGIDEFLEIKYVAVAL</sequence>
<feature type="domain" description="Aldehyde dehydrogenase" evidence="5">
    <location>
        <begin position="33"/>
        <end position="493"/>
    </location>
</feature>
<dbReference type="SUPFAM" id="SSF53720">
    <property type="entry name" value="ALDH-like"/>
    <property type="match status" value="1"/>
</dbReference>
<evidence type="ECO:0000259" key="5">
    <source>
        <dbReference type="Pfam" id="PF00171"/>
    </source>
</evidence>
<evidence type="ECO:0000256" key="4">
    <source>
        <dbReference type="RuleBase" id="RU003345"/>
    </source>
</evidence>
<dbReference type="PANTHER" id="PTHR43353">
    <property type="entry name" value="SUCCINATE-SEMIALDEHYDE DEHYDROGENASE, MITOCHONDRIAL"/>
    <property type="match status" value="1"/>
</dbReference>
<evidence type="ECO:0000313" key="7">
    <source>
        <dbReference type="Proteomes" id="UP000440096"/>
    </source>
</evidence>
<evidence type="ECO:0000256" key="3">
    <source>
        <dbReference type="PROSITE-ProRule" id="PRU10007"/>
    </source>
</evidence>
<dbReference type="EMBL" id="WMBA01000062">
    <property type="protein sequence ID" value="MTD58192.1"/>
    <property type="molecule type" value="Genomic_DNA"/>
</dbReference>
<dbReference type="InterPro" id="IPR016161">
    <property type="entry name" value="Ald_DH/histidinol_DH"/>
</dbReference>
<dbReference type="PROSITE" id="PS00687">
    <property type="entry name" value="ALDEHYDE_DEHYDR_GLU"/>
    <property type="match status" value="1"/>
</dbReference>
<gene>
    <name evidence="6" type="ORF">GKO32_30070</name>
</gene>
<dbReference type="FunFam" id="3.40.605.10:FF:000063">
    <property type="entry name" value="Succinate-semialdehyde dehydrogenase, mitochondrial"/>
    <property type="match status" value="1"/>
</dbReference>
<dbReference type="InterPro" id="IPR016162">
    <property type="entry name" value="Ald_DH_N"/>
</dbReference>
<dbReference type="InterPro" id="IPR029510">
    <property type="entry name" value="Ald_DH_CS_GLU"/>
</dbReference>
<protein>
    <submittedName>
        <fullName evidence="6">Aldehyde dehydrogenase family protein</fullName>
    </submittedName>
</protein>
<dbReference type="PANTHER" id="PTHR43353:SF5">
    <property type="entry name" value="SUCCINATE-SEMIALDEHYDE DEHYDROGENASE, MITOCHONDRIAL"/>
    <property type="match status" value="1"/>
</dbReference>
<dbReference type="GO" id="GO:0009450">
    <property type="term" value="P:gamma-aminobutyric acid catabolic process"/>
    <property type="evidence" value="ECO:0007669"/>
    <property type="project" value="TreeGrafter"/>
</dbReference>
<proteinExistence type="inferred from homology"/>
<comment type="similarity">
    <text evidence="1 4">Belongs to the aldehyde dehydrogenase family.</text>
</comment>
<name>A0A6N7Z1F1_9PSEU</name>
<evidence type="ECO:0000256" key="2">
    <source>
        <dbReference type="ARBA" id="ARBA00023002"/>
    </source>
</evidence>
<reference evidence="6 7" key="1">
    <citation type="submission" date="2019-11" db="EMBL/GenBank/DDBJ databases">
        <title>Draft genome of Amycolatopsis RM579.</title>
        <authorList>
            <person name="Duangmal K."/>
            <person name="Mingma R."/>
        </authorList>
    </citation>
    <scope>NUCLEOTIDE SEQUENCE [LARGE SCALE GENOMIC DNA]</scope>
    <source>
        <strain evidence="6 7">RM579</strain>
    </source>
</reference>
<comment type="caution">
    <text evidence="6">The sequence shown here is derived from an EMBL/GenBank/DDBJ whole genome shotgun (WGS) entry which is preliminary data.</text>
</comment>
<feature type="active site" evidence="3">
    <location>
        <position position="270"/>
    </location>
</feature>
<organism evidence="6 7">
    <name type="scientific">Amycolatopsis pithecellobii</name>
    <dbReference type="NCBI Taxonomy" id="664692"/>
    <lineage>
        <taxon>Bacteria</taxon>
        <taxon>Bacillati</taxon>
        <taxon>Actinomycetota</taxon>
        <taxon>Actinomycetes</taxon>
        <taxon>Pseudonocardiales</taxon>
        <taxon>Pseudonocardiaceae</taxon>
        <taxon>Amycolatopsis</taxon>
    </lineage>
</organism>
<dbReference type="CDD" id="cd07103">
    <property type="entry name" value="ALDH_F5_SSADH_GabD"/>
    <property type="match status" value="1"/>
</dbReference>
<evidence type="ECO:0000256" key="1">
    <source>
        <dbReference type="ARBA" id="ARBA00009986"/>
    </source>
</evidence>
<evidence type="ECO:0000313" key="6">
    <source>
        <dbReference type="EMBL" id="MTD58192.1"/>
    </source>
</evidence>
<keyword evidence="2 4" id="KW-0560">Oxidoreductase</keyword>
<dbReference type="OrthoDB" id="6882680at2"/>
<dbReference type="FunFam" id="3.40.309.10:FF:000004">
    <property type="entry name" value="Succinate-semialdehyde dehydrogenase I"/>
    <property type="match status" value="1"/>
</dbReference>
<accession>A0A6N7Z1F1</accession>
<dbReference type="InterPro" id="IPR016163">
    <property type="entry name" value="Ald_DH_C"/>
</dbReference>
<dbReference type="AlphaFoldDB" id="A0A6N7Z1F1"/>
<dbReference type="GO" id="GO:0004777">
    <property type="term" value="F:succinate-semialdehyde dehydrogenase (NAD+) activity"/>
    <property type="evidence" value="ECO:0007669"/>
    <property type="project" value="TreeGrafter"/>
</dbReference>
<dbReference type="InterPro" id="IPR050740">
    <property type="entry name" value="Aldehyde_DH_Superfamily"/>
</dbReference>
<dbReference type="Pfam" id="PF00171">
    <property type="entry name" value="Aldedh"/>
    <property type="match status" value="1"/>
</dbReference>
<dbReference type="Proteomes" id="UP000440096">
    <property type="component" value="Unassembled WGS sequence"/>
</dbReference>